<name>A0A2H3K9G3_9FLAO</name>
<evidence type="ECO:0000313" key="2">
    <source>
        <dbReference type="EMBL" id="PDS22779.1"/>
    </source>
</evidence>
<proteinExistence type="predicted"/>
<comment type="caution">
    <text evidence="2">The sequence shown here is derived from an EMBL/GenBank/DDBJ whole genome shotgun (WGS) entry which is preliminary data.</text>
</comment>
<gene>
    <name evidence="2" type="ORF">B0A77_12555</name>
</gene>
<dbReference type="Proteomes" id="UP000220828">
    <property type="component" value="Unassembled WGS sequence"/>
</dbReference>
<evidence type="ECO:0000256" key="1">
    <source>
        <dbReference type="SAM" id="MobiDB-lite"/>
    </source>
</evidence>
<dbReference type="SUPFAM" id="SSF49464">
    <property type="entry name" value="Carboxypeptidase regulatory domain-like"/>
    <property type="match status" value="1"/>
</dbReference>
<dbReference type="OrthoDB" id="7432683at2"/>
<organism evidence="2 3">
    <name type="scientific">Flavobacterium branchiophilum</name>
    <dbReference type="NCBI Taxonomy" id="55197"/>
    <lineage>
        <taxon>Bacteria</taxon>
        <taxon>Pseudomonadati</taxon>
        <taxon>Bacteroidota</taxon>
        <taxon>Flavobacteriia</taxon>
        <taxon>Flavobacteriales</taxon>
        <taxon>Flavobacteriaceae</taxon>
        <taxon>Flavobacterium</taxon>
    </lineage>
</organism>
<evidence type="ECO:0000313" key="3">
    <source>
        <dbReference type="Proteomes" id="UP000220828"/>
    </source>
</evidence>
<dbReference type="Pfam" id="PF13715">
    <property type="entry name" value="CarbopepD_reg_2"/>
    <property type="match status" value="1"/>
</dbReference>
<sequence length="140" mass="15654">MTLVGVESSEVLAQEKPKTEQHDGYVKGNMLPITPQIKMIKGVVKEANVPLPGVNIVVKGTTINTQTDMDGNFRIEAKKNDVLVVSYLGYTSFETKVDENNFYAIELKPSENHVTLGVVIVCKKRTFLGRIFHSIGNWFR</sequence>
<dbReference type="AlphaFoldDB" id="A0A2H3K9G3"/>
<dbReference type="Gene3D" id="2.60.40.1120">
    <property type="entry name" value="Carboxypeptidase-like, regulatory domain"/>
    <property type="match status" value="1"/>
</dbReference>
<accession>A0A2H3K9G3</accession>
<dbReference type="InterPro" id="IPR008969">
    <property type="entry name" value="CarboxyPept-like_regulatory"/>
</dbReference>
<reference evidence="2 3" key="1">
    <citation type="submission" date="2017-09" db="EMBL/GenBank/DDBJ databases">
        <title>Whole genomes of Flavobacteriaceae.</title>
        <authorList>
            <person name="Stine C."/>
            <person name="Li C."/>
            <person name="Tadesse D."/>
        </authorList>
    </citation>
    <scope>NUCLEOTIDE SEQUENCE [LARGE SCALE GENOMIC DNA]</scope>
    <source>
        <strain evidence="2 3">ATCC 35036</strain>
    </source>
</reference>
<dbReference type="EMBL" id="PCMW01000080">
    <property type="protein sequence ID" value="PDS22779.1"/>
    <property type="molecule type" value="Genomic_DNA"/>
</dbReference>
<feature type="compositionally biased region" description="Basic and acidic residues" evidence="1">
    <location>
        <begin position="13"/>
        <end position="25"/>
    </location>
</feature>
<protein>
    <recommendedName>
        <fullName evidence="4">Carboxypeptidase-like protein</fullName>
    </recommendedName>
</protein>
<feature type="region of interest" description="Disordered" evidence="1">
    <location>
        <begin position="1"/>
        <end position="25"/>
    </location>
</feature>
<evidence type="ECO:0008006" key="4">
    <source>
        <dbReference type="Google" id="ProtNLM"/>
    </source>
</evidence>